<feature type="domain" description="MADS-box" evidence="7">
    <location>
        <begin position="1"/>
        <end position="50"/>
    </location>
</feature>
<dbReference type="SMART" id="SM00432">
    <property type="entry name" value="MADS"/>
    <property type="match status" value="1"/>
</dbReference>
<accession>A0A0Q3NSS4</accession>
<evidence type="ECO:0000256" key="2">
    <source>
        <dbReference type="ARBA" id="ARBA00023015"/>
    </source>
</evidence>
<evidence type="ECO:0000256" key="3">
    <source>
        <dbReference type="ARBA" id="ARBA00023125"/>
    </source>
</evidence>
<evidence type="ECO:0000256" key="5">
    <source>
        <dbReference type="ARBA" id="ARBA00023242"/>
    </source>
</evidence>
<dbReference type="EMBL" id="CM000880">
    <property type="protein sequence ID" value="KQK20518.1"/>
    <property type="molecule type" value="Genomic_DNA"/>
</dbReference>
<organism evidence="8">
    <name type="scientific">Brachypodium distachyon</name>
    <name type="common">Purple false brome</name>
    <name type="synonym">Trachynia distachya</name>
    <dbReference type="NCBI Taxonomy" id="15368"/>
    <lineage>
        <taxon>Eukaryota</taxon>
        <taxon>Viridiplantae</taxon>
        <taxon>Streptophyta</taxon>
        <taxon>Embryophyta</taxon>
        <taxon>Tracheophyta</taxon>
        <taxon>Spermatophyta</taxon>
        <taxon>Magnoliopsida</taxon>
        <taxon>Liliopsida</taxon>
        <taxon>Poales</taxon>
        <taxon>Poaceae</taxon>
        <taxon>BOP clade</taxon>
        <taxon>Pooideae</taxon>
        <taxon>Stipodae</taxon>
        <taxon>Brachypodieae</taxon>
        <taxon>Brachypodium</taxon>
    </lineage>
</organism>
<dbReference type="AlphaFoldDB" id="A0A0Q3NSS4"/>
<evidence type="ECO:0000313" key="8">
    <source>
        <dbReference type="EMBL" id="KQK20518.1"/>
    </source>
</evidence>
<evidence type="ECO:0000313" key="10">
    <source>
        <dbReference type="Proteomes" id="UP000008810"/>
    </source>
</evidence>
<dbReference type="GO" id="GO:0006357">
    <property type="term" value="P:regulation of transcription by RNA polymerase II"/>
    <property type="evidence" value="ECO:0000318"/>
    <property type="project" value="GO_Central"/>
</dbReference>
<dbReference type="PROSITE" id="PS50066">
    <property type="entry name" value="MADS_BOX_2"/>
    <property type="match status" value="1"/>
</dbReference>
<dbReference type="SUPFAM" id="SSF55455">
    <property type="entry name" value="SRF-like"/>
    <property type="match status" value="1"/>
</dbReference>
<dbReference type="GO" id="GO:0000981">
    <property type="term" value="F:DNA-binding transcription factor activity, RNA polymerase II-specific"/>
    <property type="evidence" value="ECO:0000318"/>
    <property type="project" value="GO_Central"/>
</dbReference>
<dbReference type="EnsemblPlants" id="KQK20518">
    <property type="protein sequence ID" value="KQK20518"/>
    <property type="gene ID" value="BRADI_1g55041v3"/>
</dbReference>
<dbReference type="InterPro" id="IPR002100">
    <property type="entry name" value="TF_MADSbox"/>
</dbReference>
<evidence type="ECO:0000256" key="4">
    <source>
        <dbReference type="ARBA" id="ARBA00023163"/>
    </source>
</evidence>
<proteinExistence type="predicted"/>
<dbReference type="GO" id="GO:0005634">
    <property type="term" value="C:nucleus"/>
    <property type="evidence" value="ECO:0007669"/>
    <property type="project" value="UniProtKB-SubCell"/>
</dbReference>
<sequence>MSRQKMALERIPDDVARHAAFRNLLNILTEKAGELATLCNAKVCGLVYAEGEAQPVVWPSVAEAVPILQRFKATPEIKQYNKSVTQEDFLRQRMDKLKLQIQKSAPENNRRDTALLLHKAMRGQLQGGLEGLGIEKLTSVGWMVHMRLKGLRELIVKREEQAALQLQPLPAPASASISGLSSPNTSMQLDPLVPT</sequence>
<comment type="subcellular location">
    <subcellularLocation>
        <location evidence="1">Nucleus</location>
    </subcellularLocation>
</comment>
<dbReference type="Pfam" id="PF00319">
    <property type="entry name" value="SRF-TF"/>
    <property type="match status" value="1"/>
</dbReference>
<dbReference type="FunCoup" id="A0A0Q3NSS4">
    <property type="interactions" value="2436"/>
</dbReference>
<dbReference type="InterPro" id="IPR036879">
    <property type="entry name" value="TF_MADSbox_sf"/>
</dbReference>
<evidence type="ECO:0000256" key="6">
    <source>
        <dbReference type="SAM" id="MobiDB-lite"/>
    </source>
</evidence>
<keyword evidence="3" id="KW-0238">DNA-binding</keyword>
<dbReference type="GO" id="GO:0000978">
    <property type="term" value="F:RNA polymerase II cis-regulatory region sequence-specific DNA binding"/>
    <property type="evidence" value="ECO:0000318"/>
    <property type="project" value="GO_Central"/>
</dbReference>
<keyword evidence="10" id="KW-1185">Reference proteome</keyword>
<protein>
    <recommendedName>
        <fullName evidence="7">MADS-box domain-containing protein</fullName>
    </recommendedName>
</protein>
<evidence type="ECO:0000313" key="9">
    <source>
        <dbReference type="EnsemblPlants" id="KQK20518"/>
    </source>
</evidence>
<dbReference type="OrthoDB" id="762064at2759"/>
<reference evidence="8 9" key="1">
    <citation type="journal article" date="2010" name="Nature">
        <title>Genome sequencing and analysis of the model grass Brachypodium distachyon.</title>
        <authorList>
            <consortium name="International Brachypodium Initiative"/>
        </authorList>
    </citation>
    <scope>NUCLEOTIDE SEQUENCE [LARGE SCALE GENOMIC DNA]</scope>
    <source>
        <strain evidence="8 9">Bd21</strain>
    </source>
</reference>
<keyword evidence="4" id="KW-0804">Transcription</keyword>
<dbReference type="STRING" id="15368.A0A0Q3NSS4"/>
<feature type="region of interest" description="Disordered" evidence="6">
    <location>
        <begin position="173"/>
        <end position="195"/>
    </location>
</feature>
<evidence type="ECO:0000256" key="1">
    <source>
        <dbReference type="ARBA" id="ARBA00004123"/>
    </source>
</evidence>
<dbReference type="GO" id="GO:0046983">
    <property type="term" value="F:protein dimerization activity"/>
    <property type="evidence" value="ECO:0007669"/>
    <property type="project" value="InterPro"/>
</dbReference>
<dbReference type="InParanoid" id="A0A0Q3NSS4"/>
<name>A0A0Q3NSS4_BRADI</name>
<dbReference type="Proteomes" id="UP000008810">
    <property type="component" value="Chromosome 1"/>
</dbReference>
<keyword evidence="2" id="KW-0805">Transcription regulation</keyword>
<gene>
    <name evidence="8" type="ORF">BRADI_1g55041v3</name>
</gene>
<keyword evidence="5" id="KW-0539">Nucleus</keyword>
<feature type="compositionally biased region" description="Low complexity" evidence="6">
    <location>
        <begin position="173"/>
        <end position="183"/>
    </location>
</feature>
<dbReference type="Gramene" id="KQK20518">
    <property type="protein sequence ID" value="KQK20518"/>
    <property type="gene ID" value="BRADI_1g55041v3"/>
</dbReference>
<dbReference type="Gene3D" id="3.40.1810.10">
    <property type="entry name" value="Transcription factor, MADS-box"/>
    <property type="match status" value="1"/>
</dbReference>
<reference evidence="8" key="2">
    <citation type="submission" date="2017-06" db="EMBL/GenBank/DDBJ databases">
        <title>WGS assembly of Brachypodium distachyon.</title>
        <authorList>
            <consortium name="The International Brachypodium Initiative"/>
            <person name="Lucas S."/>
            <person name="Harmon-Smith M."/>
            <person name="Lail K."/>
            <person name="Tice H."/>
            <person name="Grimwood J."/>
            <person name="Bruce D."/>
            <person name="Barry K."/>
            <person name="Shu S."/>
            <person name="Lindquist E."/>
            <person name="Wang M."/>
            <person name="Pitluck S."/>
            <person name="Vogel J.P."/>
            <person name="Garvin D.F."/>
            <person name="Mockler T.C."/>
            <person name="Schmutz J."/>
            <person name="Rokhsar D."/>
            <person name="Bevan M.W."/>
        </authorList>
    </citation>
    <scope>NUCLEOTIDE SEQUENCE</scope>
    <source>
        <strain evidence="8">Bd21</strain>
    </source>
</reference>
<reference evidence="9" key="3">
    <citation type="submission" date="2018-08" db="UniProtKB">
        <authorList>
            <consortium name="EnsemblPlants"/>
        </authorList>
    </citation>
    <scope>IDENTIFICATION</scope>
    <source>
        <strain evidence="9">cv. Bd21</strain>
    </source>
</reference>
<evidence type="ECO:0000259" key="7">
    <source>
        <dbReference type="PROSITE" id="PS50066"/>
    </source>
</evidence>